<dbReference type="InterPro" id="IPR036890">
    <property type="entry name" value="HATPase_C_sf"/>
</dbReference>
<dbReference type="CDD" id="cd16936">
    <property type="entry name" value="HATPase_RsbW-like"/>
    <property type="match status" value="1"/>
</dbReference>
<dbReference type="HOGENOM" id="CLU_1748355_0_0_10"/>
<dbReference type="eggNOG" id="COG2172">
    <property type="taxonomic scope" value="Bacteria"/>
</dbReference>
<evidence type="ECO:0000313" key="3">
    <source>
        <dbReference type="Proteomes" id="UP000002221"/>
    </source>
</evidence>
<keyword evidence="3" id="KW-1185">Reference proteome</keyword>
<dbReference type="AlphaFoldDB" id="D0MFG3"/>
<dbReference type="KEGG" id="rmr:Rmar_0590"/>
<keyword evidence="2" id="KW-0808">Transferase</keyword>
<evidence type="ECO:0000259" key="1">
    <source>
        <dbReference type="Pfam" id="PF13581"/>
    </source>
</evidence>
<dbReference type="RefSeq" id="WP_012843102.1">
    <property type="nucleotide sequence ID" value="NC_013501.1"/>
</dbReference>
<accession>D0MFG3</accession>
<dbReference type="GO" id="GO:0004674">
    <property type="term" value="F:protein serine/threonine kinase activity"/>
    <property type="evidence" value="ECO:0007669"/>
    <property type="project" value="UniProtKB-KW"/>
</dbReference>
<sequence>MMKEVRYRFNNLEDLIDRVHALFAKPDAGLPLPPENEDLRYRVQLTVHEWLANLIQHAHFGNRAPSIELTIRSNGRIVECFIDDNSEGFDLNGRLESNPSIQEAFPERGMGLHFIRACTQKLRYIRLKDGRHRLVFTLANDEDPWLDIPF</sequence>
<feature type="domain" description="Histidine kinase/HSP90-like ATPase" evidence="1">
    <location>
        <begin position="37"/>
        <end position="134"/>
    </location>
</feature>
<proteinExistence type="predicted"/>
<dbReference type="Pfam" id="PF13581">
    <property type="entry name" value="HATPase_c_2"/>
    <property type="match status" value="1"/>
</dbReference>
<keyword evidence="2" id="KW-0418">Kinase</keyword>
<dbReference type="OrthoDB" id="1524025at2"/>
<protein>
    <submittedName>
        <fullName evidence="2">Putative anti-sigma regulatory factor, serine/threonine protein kinase</fullName>
    </submittedName>
</protein>
<evidence type="ECO:0000313" key="2">
    <source>
        <dbReference type="EMBL" id="ACY47490.1"/>
    </source>
</evidence>
<dbReference type="Proteomes" id="UP000002221">
    <property type="component" value="Chromosome"/>
</dbReference>
<gene>
    <name evidence="2" type="ordered locus">Rmar_0590</name>
</gene>
<dbReference type="STRING" id="518766.Rmar_0590"/>
<dbReference type="EMBL" id="CP001807">
    <property type="protein sequence ID" value="ACY47490.1"/>
    <property type="molecule type" value="Genomic_DNA"/>
</dbReference>
<dbReference type="Gene3D" id="3.30.565.10">
    <property type="entry name" value="Histidine kinase-like ATPase, C-terminal domain"/>
    <property type="match status" value="1"/>
</dbReference>
<organism evidence="2 3">
    <name type="scientific">Rhodothermus marinus (strain ATCC 43812 / DSM 4252 / R-10)</name>
    <name type="common">Rhodothermus obamensis</name>
    <dbReference type="NCBI Taxonomy" id="518766"/>
    <lineage>
        <taxon>Bacteria</taxon>
        <taxon>Pseudomonadati</taxon>
        <taxon>Rhodothermota</taxon>
        <taxon>Rhodothermia</taxon>
        <taxon>Rhodothermales</taxon>
        <taxon>Rhodothermaceae</taxon>
        <taxon>Rhodothermus</taxon>
    </lineage>
</organism>
<dbReference type="InterPro" id="IPR003594">
    <property type="entry name" value="HATPase_dom"/>
</dbReference>
<dbReference type="SUPFAM" id="SSF55874">
    <property type="entry name" value="ATPase domain of HSP90 chaperone/DNA topoisomerase II/histidine kinase"/>
    <property type="match status" value="1"/>
</dbReference>
<reference evidence="2 3" key="1">
    <citation type="journal article" date="2009" name="Stand. Genomic Sci.">
        <title>Complete genome sequence of Rhodothermus marinus type strain (R-10).</title>
        <authorList>
            <person name="Nolan M."/>
            <person name="Tindall B.J."/>
            <person name="Pomrenke H."/>
            <person name="Lapidus A."/>
            <person name="Copeland A."/>
            <person name="Glavina Del Rio T."/>
            <person name="Lucas S."/>
            <person name="Chen F."/>
            <person name="Tice H."/>
            <person name="Cheng J.F."/>
            <person name="Saunders E."/>
            <person name="Han C."/>
            <person name="Bruce D."/>
            <person name="Goodwin L."/>
            <person name="Chain P."/>
            <person name="Pitluck S."/>
            <person name="Ovchinikova G."/>
            <person name="Pati A."/>
            <person name="Ivanova N."/>
            <person name="Mavromatis K."/>
            <person name="Chen A."/>
            <person name="Palaniappan K."/>
            <person name="Land M."/>
            <person name="Hauser L."/>
            <person name="Chang Y.J."/>
            <person name="Jeffries C.D."/>
            <person name="Brettin T."/>
            <person name="Goker M."/>
            <person name="Bristow J."/>
            <person name="Eisen J.A."/>
            <person name="Markowitz V."/>
            <person name="Hugenholtz P."/>
            <person name="Kyrpides N.C."/>
            <person name="Klenk H.P."/>
            <person name="Detter J.C."/>
        </authorList>
    </citation>
    <scope>NUCLEOTIDE SEQUENCE [LARGE SCALE GENOMIC DNA]</scope>
    <source>
        <strain evidence="3">ATCC 43812 / DSM 4252 / R-10</strain>
    </source>
</reference>
<name>D0MFG3_RHOM4</name>
<keyword evidence="2" id="KW-0723">Serine/threonine-protein kinase</keyword>